<evidence type="ECO:0000256" key="2">
    <source>
        <dbReference type="SAM" id="MobiDB-lite"/>
    </source>
</evidence>
<dbReference type="OrthoDB" id="6101642at2759"/>
<name>A0A8B6CCW2_MYTGA</name>
<comment type="caution">
    <text evidence="4">The sequence shown here is derived from an EMBL/GenBank/DDBJ whole genome shotgun (WGS) entry which is preliminary data.</text>
</comment>
<dbReference type="PROSITE" id="PS50119">
    <property type="entry name" value="ZF_BBOX"/>
    <property type="match status" value="1"/>
</dbReference>
<dbReference type="Gene3D" id="3.30.160.60">
    <property type="entry name" value="Classic Zinc Finger"/>
    <property type="match status" value="1"/>
</dbReference>
<feature type="compositionally biased region" description="Polar residues" evidence="2">
    <location>
        <begin position="315"/>
        <end position="345"/>
    </location>
</feature>
<evidence type="ECO:0000313" key="5">
    <source>
        <dbReference type="Proteomes" id="UP000596742"/>
    </source>
</evidence>
<keyword evidence="1" id="KW-0863">Zinc-finger</keyword>
<gene>
    <name evidence="4" type="ORF">MGAL_10B019459</name>
</gene>
<dbReference type="EMBL" id="UYJE01001569">
    <property type="protein sequence ID" value="VDI03194.1"/>
    <property type="molecule type" value="Genomic_DNA"/>
</dbReference>
<feature type="region of interest" description="Disordered" evidence="2">
    <location>
        <begin position="293"/>
        <end position="352"/>
    </location>
</feature>
<dbReference type="PANTHER" id="PTHR25462">
    <property type="entry name" value="BONUS, ISOFORM C-RELATED"/>
    <property type="match status" value="1"/>
</dbReference>
<sequence length="352" mass="39973">MSSIPFCEPCQRENNSSEAVSWCCDCMESLCQNCNNAHRINKITLSHTLKKIEDMPPDVSSNLTAQKYCPLHSDLIVDLYCAYHDALCCRSCMTEKHRGCDRMQSLDKVAKGIKHSPLLHTLTKDMEEDIQLLKKITQNRTENLKRLDKQKDDIQKSIAAIKQNIIDRLEALEHALLSELSTVHLLKSSNIEKQEEKISGLIEKVNEHKKELDYVKEYGSNSQVFITLHNLKTSTTEERKQIKVLIHSFKDINILHIHPKNQESYLTTLGTLTTKLDPCNQLSSDQKTKKDNYTLPLINSRPTTQISKKLETHTPIKNSTETGSFSGRLSKASNISTKSRYSKSSVDGCKPS</sequence>
<evidence type="ECO:0000256" key="1">
    <source>
        <dbReference type="PROSITE-ProRule" id="PRU00024"/>
    </source>
</evidence>
<dbReference type="PANTHER" id="PTHR25462:SF296">
    <property type="entry name" value="MEIOTIC P26, ISOFORM F"/>
    <property type="match status" value="1"/>
</dbReference>
<evidence type="ECO:0000259" key="3">
    <source>
        <dbReference type="PROSITE" id="PS50119"/>
    </source>
</evidence>
<dbReference type="GO" id="GO:0061630">
    <property type="term" value="F:ubiquitin protein ligase activity"/>
    <property type="evidence" value="ECO:0007669"/>
    <property type="project" value="TreeGrafter"/>
</dbReference>
<dbReference type="Proteomes" id="UP000596742">
    <property type="component" value="Unassembled WGS sequence"/>
</dbReference>
<keyword evidence="1" id="KW-0479">Metal-binding</keyword>
<accession>A0A8B6CCW2</accession>
<dbReference type="AlphaFoldDB" id="A0A8B6CCW2"/>
<protein>
    <recommendedName>
        <fullName evidence="3">B box-type domain-containing protein</fullName>
    </recommendedName>
</protein>
<evidence type="ECO:0000313" key="4">
    <source>
        <dbReference type="EMBL" id="VDI03194.1"/>
    </source>
</evidence>
<keyword evidence="5" id="KW-1185">Reference proteome</keyword>
<dbReference type="GO" id="GO:0008270">
    <property type="term" value="F:zinc ion binding"/>
    <property type="evidence" value="ECO:0007669"/>
    <property type="project" value="UniProtKB-KW"/>
</dbReference>
<dbReference type="InterPro" id="IPR000315">
    <property type="entry name" value="Znf_B-box"/>
</dbReference>
<proteinExistence type="predicted"/>
<dbReference type="GO" id="GO:0005654">
    <property type="term" value="C:nucleoplasm"/>
    <property type="evidence" value="ECO:0007669"/>
    <property type="project" value="TreeGrafter"/>
</dbReference>
<dbReference type="InterPro" id="IPR047153">
    <property type="entry name" value="TRIM45/56/19-like"/>
</dbReference>
<feature type="domain" description="B box-type" evidence="3">
    <location>
        <begin position="2"/>
        <end position="52"/>
    </location>
</feature>
<reference evidence="4" key="1">
    <citation type="submission" date="2018-11" db="EMBL/GenBank/DDBJ databases">
        <authorList>
            <person name="Alioto T."/>
            <person name="Alioto T."/>
        </authorList>
    </citation>
    <scope>NUCLEOTIDE SEQUENCE</scope>
</reference>
<dbReference type="SUPFAM" id="SSF57845">
    <property type="entry name" value="B-box zinc-binding domain"/>
    <property type="match status" value="1"/>
</dbReference>
<organism evidence="4 5">
    <name type="scientific">Mytilus galloprovincialis</name>
    <name type="common">Mediterranean mussel</name>
    <dbReference type="NCBI Taxonomy" id="29158"/>
    <lineage>
        <taxon>Eukaryota</taxon>
        <taxon>Metazoa</taxon>
        <taxon>Spiralia</taxon>
        <taxon>Lophotrochozoa</taxon>
        <taxon>Mollusca</taxon>
        <taxon>Bivalvia</taxon>
        <taxon>Autobranchia</taxon>
        <taxon>Pteriomorphia</taxon>
        <taxon>Mytilida</taxon>
        <taxon>Mytiloidea</taxon>
        <taxon>Mytilidae</taxon>
        <taxon>Mytilinae</taxon>
        <taxon>Mytilus</taxon>
    </lineage>
</organism>
<keyword evidence="1" id="KW-0862">Zinc</keyword>